<accession>A0A067MU48</accession>
<comment type="cofactor">
    <cofactor evidence="11">
        <name>Fe(2+)</name>
        <dbReference type="ChEBI" id="CHEBI:29033"/>
    </cofactor>
    <cofactor evidence="11">
        <name>Ni(2+)</name>
        <dbReference type="ChEBI" id="CHEBI:49786"/>
    </cofactor>
    <text evidence="11">Binds either 1 Fe or Ni cation per monomer. Iron-binding promotes an acireductone dioxygenase reaction producing 2-keto-4-methylthiobutyrate, while nickel-binding promotes an acireductone dioxygenase reaction producing 3-(methylsulfanyl)propanoate.</text>
</comment>
<dbReference type="SUPFAM" id="SSF51182">
    <property type="entry name" value="RmlC-like cupins"/>
    <property type="match status" value="1"/>
</dbReference>
<comment type="function">
    <text evidence="11">Catalyzes 2 different reactions between oxygen and the acireductone 1,2-dihydroxy-3-keto-5-methylthiopentene (DHK-MTPene) depending upon the metal bound in the active site. Fe-containing acireductone dioxygenase (Fe-ARD) produces formate and 2-keto-4-methylthiobutyrate (KMTB), the alpha-ketoacid precursor of methionine in the methionine recycle pathway. Ni-containing acireductone dioxygenase (Ni-ARD) produces methylthiopropionate, carbon monoxide and formate, and does not lie on the methionine recycle pathway.</text>
</comment>
<sequence length="197" mass="22628">MNSQAADLIISNMRAYIYDNEPTDPRLPHEAIPSIPISIDVLDKLGVQHVTIPTEEDWEAGINKLADERDYKSRDALDISRAGLGDEFEDKLRGFWTEHLHEEEEIRYVLEGSGYFDVREGNTTDKWIRIAVTAGDLLILPPGIYHRFSVGQEGKAHLVRLFKDKPFWTALYRNEETDASVFNKQYVETYNARLLST</sequence>
<dbReference type="GO" id="GO:0010308">
    <property type="term" value="F:acireductone dioxygenase (Ni2+-requiring) activity"/>
    <property type="evidence" value="ECO:0007669"/>
    <property type="project" value="UniProtKB-UniRule"/>
</dbReference>
<organism evidence="12 13">
    <name type="scientific">Botryobasidium botryosum (strain FD-172 SS1)</name>
    <dbReference type="NCBI Taxonomy" id="930990"/>
    <lineage>
        <taxon>Eukaryota</taxon>
        <taxon>Fungi</taxon>
        <taxon>Dikarya</taxon>
        <taxon>Basidiomycota</taxon>
        <taxon>Agaricomycotina</taxon>
        <taxon>Agaricomycetes</taxon>
        <taxon>Cantharellales</taxon>
        <taxon>Botryobasidiaceae</taxon>
        <taxon>Botryobasidium</taxon>
    </lineage>
</organism>
<keyword evidence="5 11" id="KW-0479">Metal-binding</keyword>
<feature type="binding site" evidence="11">
    <location>
        <position position="146"/>
    </location>
    <ligand>
        <name>Fe(2+)</name>
        <dbReference type="ChEBI" id="CHEBI:29033"/>
        <note>for iron-dependent acireductone dioxygenase activity</note>
    </ligand>
</feature>
<keyword evidence="6 11" id="KW-0223">Dioxygenase</keyword>
<gene>
    <name evidence="11" type="primary">ADI1</name>
    <name evidence="12" type="ORF">BOTBODRAFT_32084</name>
</gene>
<feature type="binding site" evidence="11">
    <location>
        <position position="146"/>
    </location>
    <ligand>
        <name>Ni(2+)</name>
        <dbReference type="ChEBI" id="CHEBI:49786"/>
        <note>for nickel-dependent acireductone dioxygenase activity</note>
    </ligand>
</feature>
<evidence type="ECO:0000313" key="13">
    <source>
        <dbReference type="Proteomes" id="UP000027195"/>
    </source>
</evidence>
<dbReference type="InterPro" id="IPR004313">
    <property type="entry name" value="ARD"/>
</dbReference>
<dbReference type="STRING" id="930990.A0A067MU48"/>
<evidence type="ECO:0000256" key="11">
    <source>
        <dbReference type="HAMAP-Rule" id="MF_03154"/>
    </source>
</evidence>
<dbReference type="FunFam" id="2.60.120.10:FF:000099">
    <property type="entry name" value="1,2-dihydroxy-3-keto-5-methylthiopentene dioxygenase"/>
    <property type="match status" value="1"/>
</dbReference>
<keyword evidence="8 11" id="KW-0408">Iron</keyword>
<evidence type="ECO:0000256" key="10">
    <source>
        <dbReference type="ARBA" id="ARBA00023242"/>
    </source>
</evidence>
<evidence type="ECO:0000313" key="12">
    <source>
        <dbReference type="EMBL" id="KDQ15106.1"/>
    </source>
</evidence>
<evidence type="ECO:0000256" key="4">
    <source>
        <dbReference type="ARBA" id="ARBA00022605"/>
    </source>
</evidence>
<dbReference type="CDD" id="cd02232">
    <property type="entry name" value="cupin_ARD"/>
    <property type="match status" value="1"/>
</dbReference>
<comment type="subcellular location">
    <subcellularLocation>
        <location evidence="11">Cytoplasm</location>
    </subcellularLocation>
    <subcellularLocation>
        <location evidence="11">Nucleus</location>
    </subcellularLocation>
</comment>
<feature type="binding site" evidence="11">
    <location>
        <position position="105"/>
    </location>
    <ligand>
        <name>Fe(2+)</name>
        <dbReference type="ChEBI" id="CHEBI:29033"/>
        <note>for iron-dependent acireductone dioxygenase activity</note>
    </ligand>
</feature>
<evidence type="ECO:0000256" key="6">
    <source>
        <dbReference type="ARBA" id="ARBA00022964"/>
    </source>
</evidence>
<comment type="similarity">
    <text evidence="11">Belongs to the acireductone dioxygenase (ARD) family.</text>
</comment>
<dbReference type="EC" id="1.13.11.54" evidence="11"/>
<keyword evidence="7 11" id="KW-0560">Oxidoreductase</keyword>
<dbReference type="InterPro" id="IPR027496">
    <property type="entry name" value="ARD_euk"/>
</dbReference>
<dbReference type="GO" id="GO:0010309">
    <property type="term" value="F:acireductone dioxygenase [iron(II)-requiring] activity"/>
    <property type="evidence" value="ECO:0007669"/>
    <property type="project" value="UniProtKB-UniRule"/>
</dbReference>
<dbReference type="EMBL" id="KL198034">
    <property type="protein sequence ID" value="KDQ15106.1"/>
    <property type="molecule type" value="Genomic_DNA"/>
</dbReference>
<dbReference type="GO" id="GO:0019509">
    <property type="term" value="P:L-methionine salvage from methylthioadenosine"/>
    <property type="evidence" value="ECO:0007669"/>
    <property type="project" value="UniProtKB-UniRule"/>
</dbReference>
<comment type="pathway">
    <text evidence="11">Amino-acid biosynthesis; L-methionine biosynthesis via salvage pathway; L-methionine from S-methyl-5-thio-alpha-D-ribose 1-phosphate: step 5/6.</text>
</comment>
<dbReference type="PANTHER" id="PTHR23418">
    <property type="entry name" value="ACIREDUCTONE DIOXYGENASE"/>
    <property type="match status" value="1"/>
</dbReference>
<dbReference type="Proteomes" id="UP000027195">
    <property type="component" value="Unassembled WGS sequence"/>
</dbReference>
<comment type="catalytic activity">
    <reaction evidence="11">
        <text>1,2-dihydroxy-5-(methylsulfanyl)pent-1-en-3-one + O2 = 3-(methylsulfanyl)propanoate + CO + formate + 2 H(+)</text>
        <dbReference type="Rhea" id="RHEA:14161"/>
        <dbReference type="ChEBI" id="CHEBI:15378"/>
        <dbReference type="ChEBI" id="CHEBI:15379"/>
        <dbReference type="ChEBI" id="CHEBI:15740"/>
        <dbReference type="ChEBI" id="CHEBI:17245"/>
        <dbReference type="ChEBI" id="CHEBI:49016"/>
        <dbReference type="ChEBI" id="CHEBI:49252"/>
        <dbReference type="EC" id="1.13.11.53"/>
    </reaction>
</comment>
<evidence type="ECO:0000256" key="9">
    <source>
        <dbReference type="ARBA" id="ARBA00023167"/>
    </source>
</evidence>
<evidence type="ECO:0000256" key="1">
    <source>
        <dbReference type="ARBA" id="ARBA00000428"/>
    </source>
</evidence>
<dbReference type="AlphaFoldDB" id="A0A067MU48"/>
<evidence type="ECO:0000256" key="3">
    <source>
        <dbReference type="ARBA" id="ARBA00022596"/>
    </source>
</evidence>
<feature type="binding site" evidence="11">
    <location>
        <position position="99"/>
    </location>
    <ligand>
        <name>Fe(2+)</name>
        <dbReference type="ChEBI" id="CHEBI:29033"/>
        <note>for iron-dependent acireductone dioxygenase activity</note>
    </ligand>
</feature>
<keyword evidence="4 11" id="KW-0028">Amino-acid biosynthesis</keyword>
<dbReference type="InterPro" id="IPR011051">
    <property type="entry name" value="RmlC_Cupin_sf"/>
</dbReference>
<protein>
    <recommendedName>
        <fullName evidence="11">Acireductone dioxygenase</fullName>
    </recommendedName>
    <alternativeName>
        <fullName evidence="11">Acireductone dioxygenase (Fe(2+)-requiring)</fullName>
        <shortName evidence="11">ARD'</shortName>
        <shortName evidence="11">Fe-ARD</shortName>
        <ecNumber evidence="11">1.13.11.54</ecNumber>
    </alternativeName>
    <alternativeName>
        <fullName evidence="11">Acireductone dioxygenase (Ni(2+)-requiring)</fullName>
        <shortName evidence="11">ARD</shortName>
        <shortName evidence="11">Ni-ARD</shortName>
        <ecNumber evidence="11">1.13.11.53</ecNumber>
    </alternativeName>
</protein>
<dbReference type="Pfam" id="PF03079">
    <property type="entry name" value="ARD"/>
    <property type="match status" value="1"/>
</dbReference>
<dbReference type="Gene3D" id="2.60.120.10">
    <property type="entry name" value="Jelly Rolls"/>
    <property type="match status" value="1"/>
</dbReference>
<evidence type="ECO:0000256" key="7">
    <source>
        <dbReference type="ARBA" id="ARBA00023002"/>
    </source>
</evidence>
<keyword evidence="13" id="KW-1185">Reference proteome</keyword>
<reference evidence="13" key="1">
    <citation type="journal article" date="2014" name="Proc. Natl. Acad. Sci. U.S.A.">
        <title>Extensive sampling of basidiomycete genomes demonstrates inadequacy of the white-rot/brown-rot paradigm for wood decay fungi.</title>
        <authorList>
            <person name="Riley R."/>
            <person name="Salamov A.A."/>
            <person name="Brown D.W."/>
            <person name="Nagy L.G."/>
            <person name="Floudas D."/>
            <person name="Held B.W."/>
            <person name="Levasseur A."/>
            <person name="Lombard V."/>
            <person name="Morin E."/>
            <person name="Otillar R."/>
            <person name="Lindquist E.A."/>
            <person name="Sun H."/>
            <person name="LaButti K.M."/>
            <person name="Schmutz J."/>
            <person name="Jabbour D."/>
            <person name="Luo H."/>
            <person name="Baker S.E."/>
            <person name="Pisabarro A.G."/>
            <person name="Walton J.D."/>
            <person name="Blanchette R.A."/>
            <person name="Henrissat B."/>
            <person name="Martin F."/>
            <person name="Cullen D."/>
            <person name="Hibbett D.S."/>
            <person name="Grigoriev I.V."/>
        </authorList>
    </citation>
    <scope>NUCLEOTIDE SEQUENCE [LARGE SCALE GENOMIC DNA]</scope>
    <source>
        <strain evidence="13">FD-172 SS1</strain>
    </source>
</reference>
<proteinExistence type="inferred from homology"/>
<dbReference type="InParanoid" id="A0A067MU48"/>
<dbReference type="InterPro" id="IPR014710">
    <property type="entry name" value="RmlC-like_jellyroll"/>
</dbReference>
<comment type="catalytic activity">
    <reaction evidence="1 11">
        <text>1,2-dihydroxy-5-(methylsulfanyl)pent-1-en-3-one + O2 = 4-methylsulfanyl-2-oxobutanoate + formate + 2 H(+)</text>
        <dbReference type="Rhea" id="RHEA:24504"/>
        <dbReference type="ChEBI" id="CHEBI:15378"/>
        <dbReference type="ChEBI" id="CHEBI:15379"/>
        <dbReference type="ChEBI" id="CHEBI:15740"/>
        <dbReference type="ChEBI" id="CHEBI:16723"/>
        <dbReference type="ChEBI" id="CHEBI:49252"/>
        <dbReference type="EC" id="1.13.11.54"/>
    </reaction>
</comment>
<dbReference type="PANTHER" id="PTHR23418:SF0">
    <property type="entry name" value="ACIREDUCTONE DIOXYGENASE"/>
    <property type="match status" value="1"/>
</dbReference>
<keyword evidence="2 11" id="KW-0963">Cytoplasm</keyword>
<keyword evidence="3 11" id="KW-0533">Nickel</keyword>
<dbReference type="GO" id="GO:0005737">
    <property type="term" value="C:cytoplasm"/>
    <property type="evidence" value="ECO:0007669"/>
    <property type="project" value="UniProtKB-SubCell"/>
</dbReference>
<evidence type="ECO:0000256" key="2">
    <source>
        <dbReference type="ARBA" id="ARBA00022490"/>
    </source>
</evidence>
<dbReference type="GO" id="GO:0005506">
    <property type="term" value="F:iron ion binding"/>
    <property type="evidence" value="ECO:0007669"/>
    <property type="project" value="UniProtKB-UniRule"/>
</dbReference>
<feature type="binding site" evidence="11">
    <location>
        <position position="105"/>
    </location>
    <ligand>
        <name>Ni(2+)</name>
        <dbReference type="ChEBI" id="CHEBI:49786"/>
        <note>for nickel-dependent acireductone dioxygenase activity</note>
    </ligand>
</feature>
<dbReference type="GO" id="GO:0005634">
    <property type="term" value="C:nucleus"/>
    <property type="evidence" value="ECO:0007669"/>
    <property type="project" value="UniProtKB-SubCell"/>
</dbReference>
<dbReference type="HAMAP" id="MF_03154">
    <property type="entry name" value="Salvage_MtnD_euk"/>
    <property type="match status" value="1"/>
</dbReference>
<dbReference type="UniPathway" id="UPA00904">
    <property type="reaction ID" value="UER00878"/>
</dbReference>
<keyword evidence="9 11" id="KW-0486">Methionine biosynthesis</keyword>
<dbReference type="EC" id="1.13.11.53" evidence="11"/>
<dbReference type="HOGENOM" id="CLU_090154_1_0_1"/>
<feature type="binding site" evidence="11">
    <location>
        <position position="101"/>
    </location>
    <ligand>
        <name>Ni(2+)</name>
        <dbReference type="ChEBI" id="CHEBI:49786"/>
        <note>for nickel-dependent acireductone dioxygenase activity</note>
    </ligand>
</feature>
<feature type="binding site" evidence="11">
    <location>
        <position position="99"/>
    </location>
    <ligand>
        <name>Ni(2+)</name>
        <dbReference type="ChEBI" id="CHEBI:49786"/>
        <note>for nickel-dependent acireductone dioxygenase activity</note>
    </ligand>
</feature>
<dbReference type="GO" id="GO:0016151">
    <property type="term" value="F:nickel cation binding"/>
    <property type="evidence" value="ECO:0007669"/>
    <property type="project" value="UniProtKB-UniRule"/>
</dbReference>
<keyword evidence="10 11" id="KW-0539">Nucleus</keyword>
<name>A0A067MU48_BOTB1</name>
<feature type="binding site" evidence="11">
    <location>
        <position position="101"/>
    </location>
    <ligand>
        <name>Fe(2+)</name>
        <dbReference type="ChEBI" id="CHEBI:29033"/>
        <note>for iron-dependent acireductone dioxygenase activity</note>
    </ligand>
</feature>
<evidence type="ECO:0000256" key="8">
    <source>
        <dbReference type="ARBA" id="ARBA00023004"/>
    </source>
</evidence>
<dbReference type="FunCoup" id="A0A067MU48">
    <property type="interactions" value="89"/>
</dbReference>
<dbReference type="OrthoDB" id="1867259at2759"/>
<evidence type="ECO:0000256" key="5">
    <source>
        <dbReference type="ARBA" id="ARBA00022723"/>
    </source>
</evidence>